<gene>
    <name evidence="2" type="ORF">G7043_15690</name>
</gene>
<proteinExistence type="predicted"/>
<feature type="region of interest" description="Disordered" evidence="1">
    <location>
        <begin position="67"/>
        <end position="103"/>
    </location>
</feature>
<sequence>MRRWDPLTERQFDALRRVGNAGEEVGASDSSLARTIYALRDRGLVTTPRVDGVWTSQITEAGRFYLEHGHHPDRPGRSGDVKTKPVRSRPVDQPQKPVRPQAKAVEISAEELLSRLHKDSRLHIVQPDRDTRAAWRRAIHAAKQSGLVPAGMHLRHHGRDDGDLIIELVEGQHPDAKYWKDRPRVEVVDSLDQPHQVVVRLQRKPERLHVSKESLDRALRIIQSLIAEWSRRGHDADLGDGESGFVMLIRESQFTLTMDEEYKPVDHLPSLEELAQNKTYSWQRVQPETRWAGTGRLSLELPHNYSYNGRRRRWGDRERWSLEDKLSEILSELEGRAQFDDERRIALANEKVRRQQQWESAMVEARDRFVEDFKIKAIVEQVDLWDRAAKIRAYCTSLEDSRAAEGKMQDELAEWILWAKSYADRIDPTCGGLRLPEIPDPRPQDLKPYLGRWSPYGPDRQW</sequence>
<protein>
    <submittedName>
        <fullName evidence="2">Uncharacterized protein</fullName>
    </submittedName>
</protein>
<feature type="compositionally biased region" description="Basic and acidic residues" evidence="1">
    <location>
        <begin position="67"/>
        <end position="83"/>
    </location>
</feature>
<reference evidence="2 3" key="1">
    <citation type="submission" date="2020-03" db="EMBL/GenBank/DDBJ databases">
        <title>Isolation and identification of active actinomycetes.</title>
        <authorList>
            <person name="Sun X."/>
        </authorList>
    </citation>
    <scope>NUCLEOTIDE SEQUENCE [LARGE SCALE GENOMIC DNA]</scope>
    <source>
        <strain evidence="2 3">NEAU-D13</strain>
    </source>
</reference>
<organism evidence="2 3">
    <name type="scientific">Lentzea alba</name>
    <dbReference type="NCBI Taxonomy" id="2714351"/>
    <lineage>
        <taxon>Bacteria</taxon>
        <taxon>Bacillati</taxon>
        <taxon>Actinomycetota</taxon>
        <taxon>Actinomycetes</taxon>
        <taxon>Pseudonocardiales</taxon>
        <taxon>Pseudonocardiaceae</taxon>
        <taxon>Lentzea</taxon>
    </lineage>
</organism>
<keyword evidence="3" id="KW-1185">Reference proteome</keyword>
<name>A0A7C9VQD9_9PSEU</name>
<evidence type="ECO:0000313" key="3">
    <source>
        <dbReference type="Proteomes" id="UP000481360"/>
    </source>
</evidence>
<accession>A0A7C9VQD9</accession>
<dbReference type="Proteomes" id="UP000481360">
    <property type="component" value="Unassembled WGS sequence"/>
</dbReference>
<comment type="caution">
    <text evidence="2">The sequence shown here is derived from an EMBL/GenBank/DDBJ whole genome shotgun (WGS) entry which is preliminary data.</text>
</comment>
<dbReference type="RefSeq" id="WP_166046418.1">
    <property type="nucleotide sequence ID" value="NZ_JAAMPJ010000004.1"/>
</dbReference>
<dbReference type="AlphaFoldDB" id="A0A7C9VQD9"/>
<evidence type="ECO:0000256" key="1">
    <source>
        <dbReference type="SAM" id="MobiDB-lite"/>
    </source>
</evidence>
<evidence type="ECO:0000313" key="2">
    <source>
        <dbReference type="EMBL" id="NGY60372.1"/>
    </source>
</evidence>
<dbReference type="EMBL" id="JAAMPJ010000004">
    <property type="protein sequence ID" value="NGY60372.1"/>
    <property type="molecule type" value="Genomic_DNA"/>
</dbReference>